<sequence>MSDVRHFAFAPPIDSGALFWESSFTNAAQVPADTKLVADPIEFRRAAEFEAKPVKHCFEPGTFVCLEC</sequence>
<gene>
    <name evidence="1" type="ORF">SAMN02927900_03038</name>
</gene>
<name>A0A1G4RVB3_9HYPH</name>
<organism evidence="1 2">
    <name type="scientific">Rhizobium mongolense subsp. loessense</name>
    <dbReference type="NCBI Taxonomy" id="158890"/>
    <lineage>
        <taxon>Bacteria</taxon>
        <taxon>Pseudomonadati</taxon>
        <taxon>Pseudomonadota</taxon>
        <taxon>Alphaproteobacteria</taxon>
        <taxon>Hyphomicrobiales</taxon>
        <taxon>Rhizobiaceae</taxon>
        <taxon>Rhizobium/Agrobacterium group</taxon>
        <taxon>Rhizobium</taxon>
    </lineage>
</organism>
<accession>A0A1G4RVB3</accession>
<proteinExistence type="predicted"/>
<dbReference type="Proteomes" id="UP000199542">
    <property type="component" value="Unassembled WGS sequence"/>
</dbReference>
<reference evidence="1 2" key="1">
    <citation type="submission" date="2016-10" db="EMBL/GenBank/DDBJ databases">
        <authorList>
            <person name="de Groot N.N."/>
        </authorList>
    </citation>
    <scope>NUCLEOTIDE SEQUENCE [LARGE SCALE GENOMIC DNA]</scope>
    <source>
        <strain evidence="1 2">CGMCC 1.3401</strain>
    </source>
</reference>
<evidence type="ECO:0000313" key="2">
    <source>
        <dbReference type="Proteomes" id="UP000199542"/>
    </source>
</evidence>
<dbReference type="AlphaFoldDB" id="A0A1G4RVB3"/>
<dbReference type="EMBL" id="FMTM01000004">
    <property type="protein sequence ID" value="SCW60688.1"/>
    <property type="molecule type" value="Genomic_DNA"/>
</dbReference>
<dbReference type="RefSeq" id="WP_092585654.1">
    <property type="nucleotide sequence ID" value="NZ_FMTM01000004.1"/>
</dbReference>
<evidence type="ECO:0000313" key="1">
    <source>
        <dbReference type="EMBL" id="SCW60688.1"/>
    </source>
</evidence>
<protein>
    <submittedName>
        <fullName evidence="1">Uncharacterized protein</fullName>
    </submittedName>
</protein>